<gene>
    <name evidence="2" type="ORF">CDV36_012999</name>
</gene>
<evidence type="ECO:0000259" key="1">
    <source>
        <dbReference type="Pfam" id="PF17107"/>
    </source>
</evidence>
<dbReference type="Pfam" id="PF17107">
    <property type="entry name" value="SesA"/>
    <property type="match status" value="1"/>
</dbReference>
<evidence type="ECO:0000313" key="3">
    <source>
        <dbReference type="Proteomes" id="UP000277212"/>
    </source>
</evidence>
<proteinExistence type="predicted"/>
<keyword evidence="3" id="KW-1185">Reference proteome</keyword>
<reference evidence="2 3" key="1">
    <citation type="submission" date="2017-06" db="EMBL/GenBank/DDBJ databases">
        <title>Comparative genomic analysis of Ambrosia Fusariam Clade fungi.</title>
        <authorList>
            <person name="Stajich J.E."/>
            <person name="Carrillo J."/>
            <person name="Kijimoto T."/>
            <person name="Eskalen A."/>
            <person name="O'Donnell K."/>
            <person name="Kasson M."/>
        </authorList>
    </citation>
    <scope>NUCLEOTIDE SEQUENCE [LARGE SCALE GENOMIC DNA]</scope>
    <source>
        <strain evidence="2">UCR3666</strain>
    </source>
</reference>
<sequence>MSHTGTTKAQVLDSLSSLNPPLSLMVNSCRHIGLAQNQLPAFKVVAKNLPVLTDVFYSIENRLQLPAAETDQVSGKYPVIYRAAIACGGRIQLLESLFQAVNNSQNKDDAYRHAVGQGKTLEKVMEEMLQDALSAAVLPLVEREHVAALNRALEQVKSLSLSLEGQSRGAHITCNNSGEGHQFNQNGGGGMYNCSSGFQVNGPNDGATYNYWGRQESNK</sequence>
<dbReference type="OrthoDB" id="4330845at2759"/>
<dbReference type="InterPro" id="IPR031352">
    <property type="entry name" value="SesA"/>
</dbReference>
<dbReference type="STRING" id="2010991.A0A3M2RQ97"/>
<protein>
    <recommendedName>
        <fullName evidence="1">NACHT-NTPase and P-loop NTPases N-terminal domain-containing protein</fullName>
    </recommendedName>
</protein>
<feature type="domain" description="NACHT-NTPase and P-loop NTPases N-terminal" evidence="1">
    <location>
        <begin position="32"/>
        <end position="131"/>
    </location>
</feature>
<accession>A0A3M2RQ97</accession>
<dbReference type="AlphaFoldDB" id="A0A3M2RQ97"/>
<dbReference type="EMBL" id="NKUJ01000344">
    <property type="protein sequence ID" value="RMJ07382.1"/>
    <property type="molecule type" value="Genomic_DNA"/>
</dbReference>
<comment type="caution">
    <text evidence="2">The sequence shown here is derived from an EMBL/GenBank/DDBJ whole genome shotgun (WGS) entry which is preliminary data.</text>
</comment>
<organism evidence="2 3">
    <name type="scientific">Fusarium kuroshium</name>
    <dbReference type="NCBI Taxonomy" id="2010991"/>
    <lineage>
        <taxon>Eukaryota</taxon>
        <taxon>Fungi</taxon>
        <taxon>Dikarya</taxon>
        <taxon>Ascomycota</taxon>
        <taxon>Pezizomycotina</taxon>
        <taxon>Sordariomycetes</taxon>
        <taxon>Hypocreomycetidae</taxon>
        <taxon>Hypocreales</taxon>
        <taxon>Nectriaceae</taxon>
        <taxon>Fusarium</taxon>
        <taxon>Fusarium solani species complex</taxon>
    </lineage>
</organism>
<evidence type="ECO:0000313" key="2">
    <source>
        <dbReference type="EMBL" id="RMJ07382.1"/>
    </source>
</evidence>
<name>A0A3M2RQ97_9HYPO</name>
<dbReference type="Proteomes" id="UP000277212">
    <property type="component" value="Unassembled WGS sequence"/>
</dbReference>